<sequence>MLWAFRACASLSFSIPFAFNFGLRSAVPVTLPISAVVGLALPDFWPLLNTVVDGRNIIVTSGVRGLFSSMTYLLLRWQVCPTMSAVCASNSLGSTCLSSII</sequence>
<organism evidence="1 2">
    <name type="scientific">Irpex rosettiformis</name>
    <dbReference type="NCBI Taxonomy" id="378272"/>
    <lineage>
        <taxon>Eukaryota</taxon>
        <taxon>Fungi</taxon>
        <taxon>Dikarya</taxon>
        <taxon>Basidiomycota</taxon>
        <taxon>Agaricomycotina</taxon>
        <taxon>Agaricomycetes</taxon>
        <taxon>Polyporales</taxon>
        <taxon>Irpicaceae</taxon>
        <taxon>Irpex</taxon>
    </lineage>
</organism>
<keyword evidence="2" id="KW-1185">Reference proteome</keyword>
<evidence type="ECO:0000313" key="2">
    <source>
        <dbReference type="Proteomes" id="UP001055072"/>
    </source>
</evidence>
<reference evidence="1" key="1">
    <citation type="journal article" date="2021" name="Environ. Microbiol.">
        <title>Gene family expansions and transcriptome signatures uncover fungal adaptations to wood decay.</title>
        <authorList>
            <person name="Hage H."/>
            <person name="Miyauchi S."/>
            <person name="Viragh M."/>
            <person name="Drula E."/>
            <person name="Min B."/>
            <person name="Chaduli D."/>
            <person name="Navarro D."/>
            <person name="Favel A."/>
            <person name="Norest M."/>
            <person name="Lesage-Meessen L."/>
            <person name="Balint B."/>
            <person name="Merenyi Z."/>
            <person name="de Eugenio L."/>
            <person name="Morin E."/>
            <person name="Martinez A.T."/>
            <person name="Baldrian P."/>
            <person name="Stursova M."/>
            <person name="Martinez M.J."/>
            <person name="Novotny C."/>
            <person name="Magnuson J.K."/>
            <person name="Spatafora J.W."/>
            <person name="Maurice S."/>
            <person name="Pangilinan J."/>
            <person name="Andreopoulos W."/>
            <person name="LaButti K."/>
            <person name="Hundley H."/>
            <person name="Na H."/>
            <person name="Kuo A."/>
            <person name="Barry K."/>
            <person name="Lipzen A."/>
            <person name="Henrissat B."/>
            <person name="Riley R."/>
            <person name="Ahrendt S."/>
            <person name="Nagy L.G."/>
            <person name="Grigoriev I.V."/>
            <person name="Martin F."/>
            <person name="Rosso M.N."/>
        </authorList>
    </citation>
    <scope>NUCLEOTIDE SEQUENCE</scope>
    <source>
        <strain evidence="1">CBS 384.51</strain>
    </source>
</reference>
<accession>A0ACB8TZ53</accession>
<evidence type="ECO:0000313" key="1">
    <source>
        <dbReference type="EMBL" id="KAI0087352.1"/>
    </source>
</evidence>
<proteinExistence type="predicted"/>
<dbReference type="EMBL" id="MU274918">
    <property type="protein sequence ID" value="KAI0087352.1"/>
    <property type="molecule type" value="Genomic_DNA"/>
</dbReference>
<dbReference type="Proteomes" id="UP001055072">
    <property type="component" value="Unassembled WGS sequence"/>
</dbReference>
<name>A0ACB8TZ53_9APHY</name>
<protein>
    <submittedName>
        <fullName evidence="1">Uncharacterized protein</fullName>
    </submittedName>
</protein>
<gene>
    <name evidence="1" type="ORF">BDY19DRAFT_247268</name>
</gene>
<comment type="caution">
    <text evidence="1">The sequence shown here is derived from an EMBL/GenBank/DDBJ whole genome shotgun (WGS) entry which is preliminary data.</text>
</comment>